<dbReference type="PROSITE" id="PS00622">
    <property type="entry name" value="HTH_LUXR_1"/>
    <property type="match status" value="1"/>
</dbReference>
<dbReference type="EMBL" id="JACHMH010000001">
    <property type="protein sequence ID" value="MBB4677113.1"/>
    <property type="molecule type" value="Genomic_DNA"/>
</dbReference>
<dbReference type="SMART" id="SM00421">
    <property type="entry name" value="HTH_LUXR"/>
    <property type="match status" value="1"/>
</dbReference>
<sequence>MALAERDGQLDFLRRLLADASAAYGRVAMVTGPVASGKTELLHVFGEHARGAGARVLTATGTRAERNMPLGVLRQLLRGAALAPETLARVLALLDEGQATATRTEPDNEVTERVQARIAHDLADTLLALSVESVLVLTVDDVDHADVASVRVLVDLARRLRSHRVLVLFTELTGASPAHPAFRTELLRQPHFRRIRLTPLSVRGVAEMLAQQLADGAHLAADCHELTGGNPLLVRALVEDQHSAHTAGGLSVGEAFGQAVLACLHRSNPLLLRVAQGIAVLGSTEAEPLSGLLDLAPEAVTQGVDTLVEAGLARRGGFRHPAVGAAVLADVSPDTRADLHLRAAERLHLEGAPPAPIAEHLLAAGRIGGQWAVQMLWTAGEHALTEDRVEYAVECLELAHRSSTDDQTRATIRMMLVGLARRANPAVVARHLAELTEALRKGTLNTRDALTSVRCLLLHGRNTEAAEAMIQLSETVGQTDKQTALELAITREWMFSMHPPLLSQLPAAELAPESGAVRDPRLQTGLALRKVIAVGPEETAIMDAEQVLQGSRLSEKTFDALVSALMVLYFADRLDRALPWADALLAESAERNAPGWHAMFASARAAMALRQGDLPGAEAHARAALRHTTPHTWGVAVGGPLGCLIVALTELGKLAEAEELLNLPTPDAMLESTFGLQYLSARGRCHLAADRLYAALGDFRLCGELMAEWGMDRPSFVPWRSDAAEVLIRLGKHHEARALLEEQLAMDCTNRPRIRGVTLRLLAAISEPHRRLALLTEAVELSRAGGDRLQLARALGELSQAQVEADSTQARMTLRRAWHLARECQAAPLCEELVPGQAGVEAEAPPAPVEVDADKVTALSDAEQRVAALAAQGHTNRQIASKLCITISTVEQHLTRVYKKLNVTRRADLPSGLHSPDTAVSA</sequence>
<dbReference type="PANTHER" id="PTHR44688">
    <property type="entry name" value="DNA-BINDING TRANSCRIPTIONAL ACTIVATOR DEVR_DOSR"/>
    <property type="match status" value="1"/>
</dbReference>
<dbReference type="AlphaFoldDB" id="A0A7W7C9N8"/>
<evidence type="ECO:0000256" key="1">
    <source>
        <dbReference type="ARBA" id="ARBA00023015"/>
    </source>
</evidence>
<dbReference type="SUPFAM" id="SSF46894">
    <property type="entry name" value="C-terminal effector domain of the bipartite response regulators"/>
    <property type="match status" value="1"/>
</dbReference>
<comment type="caution">
    <text evidence="5">The sequence shown here is derived from an EMBL/GenBank/DDBJ whole genome shotgun (WGS) entry which is preliminary data.</text>
</comment>
<dbReference type="InterPro" id="IPR027417">
    <property type="entry name" value="P-loop_NTPase"/>
</dbReference>
<evidence type="ECO:0000259" key="4">
    <source>
        <dbReference type="PROSITE" id="PS50043"/>
    </source>
</evidence>
<reference evidence="5 6" key="1">
    <citation type="submission" date="2020-08" db="EMBL/GenBank/DDBJ databases">
        <title>Sequencing the genomes of 1000 actinobacteria strains.</title>
        <authorList>
            <person name="Klenk H.-P."/>
        </authorList>
    </citation>
    <scope>NUCLEOTIDE SEQUENCE [LARGE SCALE GENOMIC DNA]</scope>
    <source>
        <strain evidence="5 6">DSM 44230</strain>
    </source>
</reference>
<dbReference type="InterPro" id="IPR011990">
    <property type="entry name" value="TPR-like_helical_dom_sf"/>
</dbReference>
<dbReference type="RefSeq" id="WP_185003014.1">
    <property type="nucleotide sequence ID" value="NZ_BAAAUI010000002.1"/>
</dbReference>
<dbReference type="Pfam" id="PF13191">
    <property type="entry name" value="AAA_16"/>
    <property type="match status" value="1"/>
</dbReference>
<keyword evidence="1" id="KW-0805">Transcription regulation</keyword>
<evidence type="ECO:0000256" key="2">
    <source>
        <dbReference type="ARBA" id="ARBA00023125"/>
    </source>
</evidence>
<evidence type="ECO:0000313" key="6">
    <source>
        <dbReference type="Proteomes" id="UP000533598"/>
    </source>
</evidence>
<dbReference type="SUPFAM" id="SSF52540">
    <property type="entry name" value="P-loop containing nucleoside triphosphate hydrolases"/>
    <property type="match status" value="1"/>
</dbReference>
<keyword evidence="3" id="KW-0804">Transcription</keyword>
<dbReference type="Pfam" id="PF00196">
    <property type="entry name" value="GerE"/>
    <property type="match status" value="1"/>
</dbReference>
<dbReference type="InterPro" id="IPR016032">
    <property type="entry name" value="Sig_transdc_resp-reg_C-effctor"/>
</dbReference>
<dbReference type="InterPro" id="IPR000792">
    <property type="entry name" value="Tscrpt_reg_LuxR_C"/>
</dbReference>
<dbReference type="PRINTS" id="PR00038">
    <property type="entry name" value="HTHLUXR"/>
</dbReference>
<organism evidence="5 6">
    <name type="scientific">Crossiella cryophila</name>
    <dbReference type="NCBI Taxonomy" id="43355"/>
    <lineage>
        <taxon>Bacteria</taxon>
        <taxon>Bacillati</taxon>
        <taxon>Actinomycetota</taxon>
        <taxon>Actinomycetes</taxon>
        <taxon>Pseudonocardiales</taxon>
        <taxon>Pseudonocardiaceae</taxon>
        <taxon>Crossiella</taxon>
    </lineage>
</organism>
<dbReference type="CDD" id="cd06170">
    <property type="entry name" value="LuxR_C_like"/>
    <property type="match status" value="1"/>
</dbReference>
<dbReference type="Gene3D" id="1.10.10.10">
    <property type="entry name" value="Winged helix-like DNA-binding domain superfamily/Winged helix DNA-binding domain"/>
    <property type="match status" value="1"/>
</dbReference>
<dbReference type="Gene3D" id="1.25.40.10">
    <property type="entry name" value="Tetratricopeptide repeat domain"/>
    <property type="match status" value="1"/>
</dbReference>
<dbReference type="InterPro" id="IPR036388">
    <property type="entry name" value="WH-like_DNA-bd_sf"/>
</dbReference>
<dbReference type="GO" id="GO:0006355">
    <property type="term" value="P:regulation of DNA-templated transcription"/>
    <property type="evidence" value="ECO:0007669"/>
    <property type="project" value="InterPro"/>
</dbReference>
<proteinExistence type="predicted"/>
<name>A0A7W7C9N8_9PSEU</name>
<dbReference type="InterPro" id="IPR041664">
    <property type="entry name" value="AAA_16"/>
</dbReference>
<gene>
    <name evidence="5" type="ORF">HNR67_003231</name>
</gene>
<accession>A0A7W7C9N8</accession>
<evidence type="ECO:0000313" key="5">
    <source>
        <dbReference type="EMBL" id="MBB4677113.1"/>
    </source>
</evidence>
<dbReference type="GO" id="GO:0003677">
    <property type="term" value="F:DNA binding"/>
    <property type="evidence" value="ECO:0007669"/>
    <property type="project" value="UniProtKB-KW"/>
</dbReference>
<dbReference type="SUPFAM" id="SSF48452">
    <property type="entry name" value="TPR-like"/>
    <property type="match status" value="1"/>
</dbReference>
<dbReference type="PANTHER" id="PTHR44688:SF16">
    <property type="entry name" value="DNA-BINDING TRANSCRIPTIONAL ACTIVATOR DEVR_DOSR"/>
    <property type="match status" value="1"/>
</dbReference>
<protein>
    <submittedName>
        <fullName evidence="5">DNA-binding CsgD family transcriptional regulator</fullName>
    </submittedName>
</protein>
<dbReference type="PROSITE" id="PS50043">
    <property type="entry name" value="HTH_LUXR_2"/>
    <property type="match status" value="1"/>
</dbReference>
<keyword evidence="2 5" id="KW-0238">DNA-binding</keyword>
<feature type="domain" description="HTH luxR-type" evidence="4">
    <location>
        <begin position="852"/>
        <end position="917"/>
    </location>
</feature>
<evidence type="ECO:0000256" key="3">
    <source>
        <dbReference type="ARBA" id="ARBA00023163"/>
    </source>
</evidence>
<dbReference type="Proteomes" id="UP000533598">
    <property type="component" value="Unassembled WGS sequence"/>
</dbReference>
<keyword evidence="6" id="KW-1185">Reference proteome</keyword>